<name>A0A933SF14_UNCEI</name>
<sequence length="92" mass="9738">MPHGEAGLSAVTLFLDPLSALGPGTQRLLLMLAHRLQRLDGAAPPAGPRRIMAGDRFPLARGAKAHVTCAALVDHFDKIRIELNAPGRRGVA</sequence>
<evidence type="ECO:0000313" key="2">
    <source>
        <dbReference type="Proteomes" id="UP000696931"/>
    </source>
</evidence>
<reference evidence="1" key="1">
    <citation type="submission" date="2020-07" db="EMBL/GenBank/DDBJ databases">
        <title>Huge and variable diversity of episymbiotic CPR bacteria and DPANN archaea in groundwater ecosystems.</title>
        <authorList>
            <person name="He C.Y."/>
            <person name="Keren R."/>
            <person name="Whittaker M."/>
            <person name="Farag I.F."/>
            <person name="Doudna J."/>
            <person name="Cate J.H.D."/>
            <person name="Banfield J.F."/>
        </authorList>
    </citation>
    <scope>NUCLEOTIDE SEQUENCE</scope>
    <source>
        <strain evidence="1">NC_groundwater_1813_Pr3_B-0.1um_71_17</strain>
    </source>
</reference>
<evidence type="ECO:0000313" key="1">
    <source>
        <dbReference type="EMBL" id="MBI5171229.1"/>
    </source>
</evidence>
<dbReference type="EMBL" id="JACRIW010000123">
    <property type="protein sequence ID" value="MBI5171229.1"/>
    <property type="molecule type" value="Genomic_DNA"/>
</dbReference>
<proteinExistence type="predicted"/>
<comment type="caution">
    <text evidence="1">The sequence shown here is derived from an EMBL/GenBank/DDBJ whole genome shotgun (WGS) entry which is preliminary data.</text>
</comment>
<organism evidence="1 2">
    <name type="scientific">Eiseniibacteriota bacterium</name>
    <dbReference type="NCBI Taxonomy" id="2212470"/>
    <lineage>
        <taxon>Bacteria</taxon>
        <taxon>Candidatus Eiseniibacteriota</taxon>
    </lineage>
</organism>
<dbReference type="AlphaFoldDB" id="A0A933SF14"/>
<protein>
    <submittedName>
        <fullName evidence="1">Uncharacterized protein</fullName>
    </submittedName>
</protein>
<gene>
    <name evidence="1" type="ORF">HZA61_17210</name>
</gene>
<accession>A0A933SF14</accession>
<dbReference type="Proteomes" id="UP000696931">
    <property type="component" value="Unassembled WGS sequence"/>
</dbReference>